<proteinExistence type="predicted"/>
<comment type="caution">
    <text evidence="3">The sequence shown here is derived from an EMBL/GenBank/DDBJ whole genome shotgun (WGS) entry which is preliminary data.</text>
</comment>
<dbReference type="InterPro" id="IPR010318">
    <property type="entry name" value="S-Me-THD_N"/>
</dbReference>
<evidence type="ECO:0000259" key="2">
    <source>
        <dbReference type="Pfam" id="PF20906"/>
    </source>
</evidence>
<gene>
    <name evidence="3" type="ORF">PQJ73_01655</name>
</gene>
<evidence type="ECO:0000313" key="3">
    <source>
        <dbReference type="EMBL" id="MDC7784376.1"/>
    </source>
</evidence>
<dbReference type="Pfam" id="PF20906">
    <property type="entry name" value="S-Me-THD_C"/>
    <property type="match status" value="1"/>
</dbReference>
<dbReference type="Gene3D" id="2.40.390.10">
    <property type="entry name" value="CV3147-like"/>
    <property type="match status" value="1"/>
</dbReference>
<protein>
    <submittedName>
        <fullName evidence="3">DUF917 domain-containing protein</fullName>
    </submittedName>
</protein>
<keyword evidence="4" id="KW-1185">Reference proteome</keyword>
<reference evidence="3" key="2">
    <citation type="submission" date="2023-02" db="EMBL/GenBank/DDBJ databases">
        <authorList>
            <person name="Rayyan A."/>
            <person name="Meyer T."/>
            <person name="Kyndt J.A."/>
        </authorList>
    </citation>
    <scope>NUCLEOTIDE SEQUENCE</scope>
    <source>
        <strain evidence="3">DSM 9987</strain>
    </source>
</reference>
<dbReference type="InterPro" id="IPR048350">
    <property type="entry name" value="S-Me-THD-like_C"/>
</dbReference>
<evidence type="ECO:0000259" key="1">
    <source>
        <dbReference type="Pfam" id="PF06032"/>
    </source>
</evidence>
<dbReference type="EMBL" id="JAQQLI010000001">
    <property type="protein sequence ID" value="MDC7784376.1"/>
    <property type="molecule type" value="Genomic_DNA"/>
</dbReference>
<reference evidence="3" key="1">
    <citation type="journal article" date="2023" name="Microbiol Resour">
        <title>Genome Sequences of Rhodoplanes serenus and Two Thermotolerant Strains, Rhodoplanes tepidamans and 'Rhodoplanes cryptolactis,' Further Refine the Genus.</title>
        <authorList>
            <person name="Rayyan A.A."/>
            <person name="Kyndt J.A."/>
        </authorList>
    </citation>
    <scope>NUCLEOTIDE SEQUENCE</scope>
    <source>
        <strain evidence="3">DSM 9987</strain>
    </source>
</reference>
<dbReference type="Gene3D" id="3.40.1610.10">
    <property type="entry name" value="CV3147-like domain"/>
    <property type="match status" value="1"/>
</dbReference>
<feature type="domain" description="S-Me-THD N-terminal" evidence="1">
    <location>
        <begin position="10"/>
        <end position="180"/>
    </location>
</feature>
<organism evidence="3 4">
    <name type="scientific">Rhodoplanes tepidamans</name>
    <name type="common">Rhodoplanes cryptolactis</name>
    <dbReference type="NCBI Taxonomy" id="200616"/>
    <lineage>
        <taxon>Bacteria</taxon>
        <taxon>Pseudomonadati</taxon>
        <taxon>Pseudomonadota</taxon>
        <taxon>Alphaproteobacteria</taxon>
        <taxon>Hyphomicrobiales</taxon>
        <taxon>Nitrobacteraceae</taxon>
        <taxon>Rhodoplanes</taxon>
    </lineage>
</organism>
<dbReference type="InterPro" id="IPR027479">
    <property type="entry name" value="S-Me-THD_N_sf"/>
</dbReference>
<dbReference type="SUPFAM" id="SSF160991">
    <property type="entry name" value="CV3147-like"/>
    <property type="match status" value="1"/>
</dbReference>
<dbReference type="InterPro" id="IPR024071">
    <property type="entry name" value="S-Me-THD_C_sf"/>
</dbReference>
<name>A0ABT5J420_RHOTP</name>
<dbReference type="Pfam" id="PF06032">
    <property type="entry name" value="S-Me-THD_N"/>
    <property type="match status" value="1"/>
</dbReference>
<evidence type="ECO:0000313" key="4">
    <source>
        <dbReference type="Proteomes" id="UP001165652"/>
    </source>
</evidence>
<dbReference type="RefSeq" id="WP_272775219.1">
    <property type="nucleotide sequence ID" value="NZ_JAQQLI010000001.1"/>
</dbReference>
<sequence length="381" mass="39869">MSGTIATLDEVEDFCWGLTFFGTGGGGRIEAGRDLLAPLVAAGETIALTDPATLPDDTLVCWAVIVGGKDPDEPPPADELAQHGLVAEAFPAIVPRLAAAVRALESHTGTTVGALVSLELSSAATAATIATARLLGIGVLDGDVVGRAIPELPLTKLELLGRRATPVVMIDRWGDRLVVDAAVGTPMVDRIGRMISRAAYGRGIATVGHLMRLGEARAALVEHSLLRARTVGAALRRGAADGGDLAARLAPLVAATGGRVLAVTEAVATDWRDTPPYTFRELTYRLRGTGDHAGEAIDVWVKNEHHVVWRDGAVVATSPDVIALLDRDTNRPLTTLGEVTPGRGVVVFAMPALDPVWRSPAGRALLGPRHFGFDFDGVDLA</sequence>
<dbReference type="Proteomes" id="UP001165652">
    <property type="component" value="Unassembled WGS sequence"/>
</dbReference>
<accession>A0ABT5J420</accession>
<feature type="domain" description="S-Me-THD-like C-terminal" evidence="2">
    <location>
        <begin position="187"/>
        <end position="377"/>
    </location>
</feature>